<dbReference type="InterPro" id="IPR023198">
    <property type="entry name" value="PGP-like_dom2"/>
</dbReference>
<dbReference type="InterPro" id="IPR051540">
    <property type="entry name" value="S-2-haloacid_dehalogenase"/>
</dbReference>
<keyword evidence="3" id="KW-1185">Reference proteome</keyword>
<dbReference type="InterPro" id="IPR036412">
    <property type="entry name" value="HAD-like_sf"/>
</dbReference>
<dbReference type="NCBIfam" id="TIGR01549">
    <property type="entry name" value="HAD-SF-IA-v1"/>
    <property type="match status" value="1"/>
</dbReference>
<dbReference type="PANTHER" id="PTHR43316">
    <property type="entry name" value="HYDROLASE, HALOACID DELAHOGENASE-RELATED"/>
    <property type="match status" value="1"/>
</dbReference>
<dbReference type="Pfam" id="PF00702">
    <property type="entry name" value="Hydrolase"/>
    <property type="match status" value="1"/>
</dbReference>
<keyword evidence="1" id="KW-0378">Hydrolase</keyword>
<sequence length="229" mass="26557">MENDIDVIFFDLFFTLITPQYNDVRNENDVLGITKEEWEKYAEDNELYLDRATGREKNPQKIIESIVGKIDIKVSEGQKKEILELRKERFKKSIIDVDITIIDVLLDIKKKGKKLCLISNADIIDVMNWKESPLNDLFDDTIFSYEVGYLKPQNEIYEIALKKMNTIPQKCIFVGDGGSDELKGAKELGMKTIQTGCLLKKETKEHNVIKNFADYYIEDFKEIINIINS</sequence>
<reference evidence="3" key="1">
    <citation type="submission" date="2021-07" db="EMBL/GenBank/DDBJ databases">
        <title>Complete genome sequencing of a Clostridium isolate.</title>
        <authorList>
            <person name="Ueki A."/>
            <person name="Tonouchi A."/>
        </authorList>
    </citation>
    <scope>NUCLEOTIDE SEQUENCE [LARGE SCALE GENOMIC DNA]</scope>
    <source>
        <strain evidence="3">C5S11</strain>
    </source>
</reference>
<evidence type="ECO:0000256" key="1">
    <source>
        <dbReference type="ARBA" id="ARBA00022801"/>
    </source>
</evidence>
<dbReference type="RefSeq" id="WP_224037560.1">
    <property type="nucleotide sequence ID" value="NZ_AP024849.1"/>
</dbReference>
<dbReference type="SFLD" id="SFLDG01129">
    <property type="entry name" value="C1.5:_HAD__Beta-PGM__Phosphata"/>
    <property type="match status" value="1"/>
</dbReference>
<dbReference type="SFLD" id="SFLDS00003">
    <property type="entry name" value="Haloacid_Dehalogenase"/>
    <property type="match status" value="1"/>
</dbReference>
<dbReference type="EMBL" id="AP024849">
    <property type="protein sequence ID" value="BCZ46034.1"/>
    <property type="molecule type" value="Genomic_DNA"/>
</dbReference>
<dbReference type="PRINTS" id="PR00413">
    <property type="entry name" value="HADHALOGNASE"/>
</dbReference>
<gene>
    <name evidence="2" type="ORF">psyc5s11_21010</name>
</gene>
<evidence type="ECO:0000313" key="3">
    <source>
        <dbReference type="Proteomes" id="UP000824633"/>
    </source>
</evidence>
<dbReference type="NCBIfam" id="TIGR01509">
    <property type="entry name" value="HAD-SF-IA-v3"/>
    <property type="match status" value="1"/>
</dbReference>
<dbReference type="InterPro" id="IPR023214">
    <property type="entry name" value="HAD_sf"/>
</dbReference>
<dbReference type="SUPFAM" id="SSF56784">
    <property type="entry name" value="HAD-like"/>
    <property type="match status" value="1"/>
</dbReference>
<accession>A0ABN6J042</accession>
<organism evidence="2 3">
    <name type="scientific">Clostridium gelidum</name>
    <dbReference type="NCBI Taxonomy" id="704125"/>
    <lineage>
        <taxon>Bacteria</taxon>
        <taxon>Bacillati</taxon>
        <taxon>Bacillota</taxon>
        <taxon>Clostridia</taxon>
        <taxon>Eubacteriales</taxon>
        <taxon>Clostridiaceae</taxon>
        <taxon>Clostridium</taxon>
    </lineage>
</organism>
<proteinExistence type="predicted"/>
<evidence type="ECO:0000313" key="2">
    <source>
        <dbReference type="EMBL" id="BCZ46034.1"/>
    </source>
</evidence>
<dbReference type="Gene3D" id="1.10.150.240">
    <property type="entry name" value="Putative phosphatase, domain 2"/>
    <property type="match status" value="1"/>
</dbReference>
<name>A0ABN6J042_9CLOT</name>
<dbReference type="Gene3D" id="3.40.50.1000">
    <property type="entry name" value="HAD superfamily/HAD-like"/>
    <property type="match status" value="1"/>
</dbReference>
<dbReference type="Proteomes" id="UP000824633">
    <property type="component" value="Chromosome"/>
</dbReference>
<protein>
    <submittedName>
        <fullName evidence="2">Uncharacterized protein</fullName>
    </submittedName>
</protein>
<dbReference type="InterPro" id="IPR006439">
    <property type="entry name" value="HAD-SF_hydro_IA"/>
</dbReference>